<name>W9E0Q1_METTI</name>
<feature type="transmembrane region" description="Helical" evidence="1">
    <location>
        <begin position="12"/>
        <end position="35"/>
    </location>
</feature>
<sequence length="127" mass="14705">MNVGETYASNSIFNWSQISYVTFIISVFSIILYSVKLVDFNKDSSEEQQNDNHFSDDFTKLIKSHIKAFLMNRKNVFTWYDGLLVSVSFLFLTFLLADILVSFIISFLIFAVIQFILNKINSEETNS</sequence>
<evidence type="ECO:0000313" key="3">
    <source>
        <dbReference type="Proteomes" id="UP000019483"/>
    </source>
</evidence>
<dbReference type="Proteomes" id="UP000019483">
    <property type="component" value="Unassembled WGS sequence"/>
</dbReference>
<dbReference type="AlphaFoldDB" id="W9E0Q1"/>
<feature type="transmembrane region" description="Helical" evidence="1">
    <location>
        <begin position="99"/>
        <end position="117"/>
    </location>
</feature>
<keyword evidence="1" id="KW-0472">Membrane</keyword>
<dbReference type="EMBL" id="AZAJ01000001">
    <property type="protein sequence ID" value="ETA69512.1"/>
    <property type="molecule type" value="Genomic_DNA"/>
</dbReference>
<keyword evidence="3" id="KW-1185">Reference proteome</keyword>
<keyword evidence="1" id="KW-0812">Transmembrane</keyword>
<accession>W9E0Q1</accession>
<protein>
    <submittedName>
        <fullName evidence="2">Uncharacterized protein</fullName>
    </submittedName>
</protein>
<reference evidence="2 3" key="1">
    <citation type="submission" date="2013-08" db="EMBL/GenBank/DDBJ databases">
        <authorList>
            <consortium name="DOE Joint Genome Institute"/>
            <person name="Eisen J."/>
            <person name="Huntemann M."/>
            <person name="Han J."/>
            <person name="Chen A."/>
            <person name="Kyrpides N."/>
            <person name="Mavromatis K."/>
            <person name="Markowitz V."/>
            <person name="Palaniappan K."/>
            <person name="Ivanova N."/>
            <person name="Schaumberg A."/>
            <person name="Pati A."/>
            <person name="Liolios K."/>
            <person name="Nordberg H.P."/>
            <person name="Cantor M.N."/>
            <person name="Hua S.X."/>
            <person name="Woyke T."/>
        </authorList>
    </citation>
    <scope>NUCLEOTIDE SEQUENCE [LARGE SCALE GENOMIC DNA]</scope>
    <source>
        <strain evidence="2 3">DSM 2278</strain>
    </source>
</reference>
<comment type="caution">
    <text evidence="2">The sequence shown here is derived from an EMBL/GenBank/DDBJ whole genome shotgun (WGS) entry which is preliminary data.</text>
</comment>
<gene>
    <name evidence="2" type="ORF">MettiDRAFT_3014</name>
</gene>
<evidence type="ECO:0000313" key="2">
    <source>
        <dbReference type="EMBL" id="ETA69512.1"/>
    </source>
</evidence>
<proteinExistence type="predicted"/>
<organism evidence="2 3">
    <name type="scientific">Methanolobus tindarius DSM 2278</name>
    <dbReference type="NCBI Taxonomy" id="1090322"/>
    <lineage>
        <taxon>Archaea</taxon>
        <taxon>Methanobacteriati</taxon>
        <taxon>Methanobacteriota</taxon>
        <taxon>Stenosarchaea group</taxon>
        <taxon>Methanomicrobia</taxon>
        <taxon>Methanosarcinales</taxon>
        <taxon>Methanosarcinaceae</taxon>
        <taxon>Methanolobus</taxon>
    </lineage>
</organism>
<evidence type="ECO:0000256" key="1">
    <source>
        <dbReference type="SAM" id="Phobius"/>
    </source>
</evidence>
<keyword evidence="1" id="KW-1133">Transmembrane helix</keyword>
<dbReference type="STRING" id="1090322.MettiDRAFT_3014"/>